<accession>A0ABV9YBY2</accession>
<evidence type="ECO:0000313" key="7">
    <source>
        <dbReference type="Proteomes" id="UP001595833"/>
    </source>
</evidence>
<dbReference type="InterPro" id="IPR029063">
    <property type="entry name" value="SAM-dependent_MTases_sf"/>
</dbReference>
<dbReference type="SUPFAM" id="SSF46785">
    <property type="entry name" value="Winged helix' DNA-binding domain"/>
    <property type="match status" value="1"/>
</dbReference>
<dbReference type="PIRSF" id="PIRSF005739">
    <property type="entry name" value="O-mtase"/>
    <property type="match status" value="1"/>
</dbReference>
<dbReference type="RefSeq" id="WP_344041972.1">
    <property type="nucleotide sequence ID" value="NZ_BAAAKE010000031.1"/>
</dbReference>
<evidence type="ECO:0000256" key="1">
    <source>
        <dbReference type="ARBA" id="ARBA00022603"/>
    </source>
</evidence>
<dbReference type="Proteomes" id="UP001595833">
    <property type="component" value="Unassembled WGS sequence"/>
</dbReference>
<dbReference type="InterPro" id="IPR012967">
    <property type="entry name" value="COMT_dimerisation"/>
</dbReference>
<dbReference type="PANTHER" id="PTHR43712">
    <property type="entry name" value="PUTATIVE (AFU_ORTHOLOGUE AFUA_4G14580)-RELATED"/>
    <property type="match status" value="1"/>
</dbReference>
<evidence type="ECO:0000313" key="6">
    <source>
        <dbReference type="EMBL" id="MFC5060255.1"/>
    </source>
</evidence>
<comment type="caution">
    <text evidence="6">The sequence shown here is derived from an EMBL/GenBank/DDBJ whole genome shotgun (WGS) entry which is preliminary data.</text>
</comment>
<feature type="domain" description="O-methyltransferase dimerisation" evidence="5">
    <location>
        <begin position="13"/>
        <end position="86"/>
    </location>
</feature>
<dbReference type="InterPro" id="IPR036388">
    <property type="entry name" value="WH-like_DNA-bd_sf"/>
</dbReference>
<keyword evidence="2" id="KW-0808">Transferase</keyword>
<keyword evidence="3" id="KW-0949">S-adenosyl-L-methionine</keyword>
<dbReference type="Gene3D" id="3.40.50.150">
    <property type="entry name" value="Vaccinia Virus protein VP39"/>
    <property type="match status" value="1"/>
</dbReference>
<reference evidence="7" key="1">
    <citation type="journal article" date="2019" name="Int. J. Syst. Evol. Microbiol.">
        <title>The Global Catalogue of Microorganisms (GCM) 10K type strain sequencing project: providing services to taxonomists for standard genome sequencing and annotation.</title>
        <authorList>
            <consortium name="The Broad Institute Genomics Platform"/>
            <consortium name="The Broad Institute Genome Sequencing Center for Infectious Disease"/>
            <person name="Wu L."/>
            <person name="Ma J."/>
        </authorList>
    </citation>
    <scope>NUCLEOTIDE SEQUENCE [LARGE SCALE GENOMIC DNA]</scope>
    <source>
        <strain evidence="7">KCTC 12848</strain>
    </source>
</reference>
<dbReference type="InterPro" id="IPR036390">
    <property type="entry name" value="WH_DNA-bd_sf"/>
</dbReference>
<dbReference type="PROSITE" id="PS51683">
    <property type="entry name" value="SAM_OMT_II"/>
    <property type="match status" value="1"/>
</dbReference>
<dbReference type="Pfam" id="PF00891">
    <property type="entry name" value="Methyltransf_2"/>
    <property type="match status" value="1"/>
</dbReference>
<dbReference type="Gene3D" id="1.10.287.1350">
    <property type="match status" value="1"/>
</dbReference>
<dbReference type="InterPro" id="IPR001077">
    <property type="entry name" value="COMT_C"/>
</dbReference>
<dbReference type="PANTHER" id="PTHR43712:SF2">
    <property type="entry name" value="O-METHYLTRANSFERASE CICE"/>
    <property type="match status" value="1"/>
</dbReference>
<dbReference type="InterPro" id="IPR016461">
    <property type="entry name" value="COMT-like"/>
</dbReference>
<dbReference type="GO" id="GO:0032259">
    <property type="term" value="P:methylation"/>
    <property type="evidence" value="ECO:0007669"/>
    <property type="project" value="UniProtKB-KW"/>
</dbReference>
<evidence type="ECO:0000259" key="4">
    <source>
        <dbReference type="Pfam" id="PF00891"/>
    </source>
</evidence>
<evidence type="ECO:0000256" key="3">
    <source>
        <dbReference type="ARBA" id="ARBA00022691"/>
    </source>
</evidence>
<proteinExistence type="predicted"/>
<name>A0ABV9YBY2_9PSEU</name>
<dbReference type="EMBL" id="JBHSJB010000053">
    <property type="protein sequence ID" value="MFC5060255.1"/>
    <property type="molecule type" value="Genomic_DNA"/>
</dbReference>
<organism evidence="6 7">
    <name type="scientific">Saccharothrix xinjiangensis</name>
    <dbReference type="NCBI Taxonomy" id="204798"/>
    <lineage>
        <taxon>Bacteria</taxon>
        <taxon>Bacillati</taxon>
        <taxon>Actinomycetota</taxon>
        <taxon>Actinomycetes</taxon>
        <taxon>Pseudonocardiales</taxon>
        <taxon>Pseudonocardiaceae</taxon>
        <taxon>Saccharothrix</taxon>
    </lineage>
</organism>
<feature type="domain" description="O-methyltransferase C-terminal" evidence="4">
    <location>
        <begin position="107"/>
        <end position="312"/>
    </location>
</feature>
<evidence type="ECO:0000256" key="2">
    <source>
        <dbReference type="ARBA" id="ARBA00022679"/>
    </source>
</evidence>
<dbReference type="SUPFAM" id="SSF53335">
    <property type="entry name" value="S-adenosyl-L-methionine-dependent methyltransferases"/>
    <property type="match status" value="1"/>
</dbReference>
<keyword evidence="1 6" id="KW-0489">Methyltransferase</keyword>
<dbReference type="CDD" id="cd02440">
    <property type="entry name" value="AdoMet_MTases"/>
    <property type="match status" value="1"/>
</dbReference>
<gene>
    <name evidence="6" type="ORF">ACFPFM_41640</name>
</gene>
<keyword evidence="7" id="KW-1185">Reference proteome</keyword>
<dbReference type="Gene3D" id="1.10.10.10">
    <property type="entry name" value="Winged helix-like DNA-binding domain superfamily/Winged helix DNA-binding domain"/>
    <property type="match status" value="1"/>
</dbReference>
<dbReference type="Pfam" id="PF08100">
    <property type="entry name" value="Dimerisation"/>
    <property type="match status" value="1"/>
</dbReference>
<dbReference type="GO" id="GO:0008168">
    <property type="term" value="F:methyltransferase activity"/>
    <property type="evidence" value="ECO:0007669"/>
    <property type="project" value="UniProtKB-KW"/>
</dbReference>
<evidence type="ECO:0000259" key="5">
    <source>
        <dbReference type="Pfam" id="PF08100"/>
    </source>
</evidence>
<protein>
    <submittedName>
        <fullName evidence="6">Methyltransferase</fullName>
    </submittedName>
</protein>
<sequence>MADLNAELRRKIMGYIVSQAIMAVNELRIPDRLDDGPVQVDRLASEAGCDRDALRRFLRVLVGEGLFTFADPDTFGLTDMGALLCTRTPASPGNFAELMGGEAYASWAAAAHSLRTGEPAFDHLHGARYFDWLATDPDAAHRFNRAQSELVRLRSVPLLERDWAGTRTVVDVGGGNGALVAALLARHTTLRAAVFDLPDVVEEARKVLAAAGLDGRADVVPGDFFTDVPRGADVYVLSQVLHDWDDEDAGRILRRCRTAVPGHGRLLVVEQVLGDGCDAGPTALLDLHMLVLLGGRERTRSDWAALLGANGFTIDEIRTGPRSSLIEAVPT</sequence>